<keyword evidence="4" id="KW-0539">Nucleus</keyword>
<reference evidence="6" key="1">
    <citation type="submission" date="2020-07" db="EMBL/GenBank/DDBJ databases">
        <authorList>
            <person name="Ferguson B K."/>
        </authorList>
    </citation>
    <scope>NUCLEOTIDE SEQUENCE</scope>
    <source>
        <strain evidence="6">L06</strain>
    </source>
</reference>
<dbReference type="PANTHER" id="PTHR18034:SF3">
    <property type="entry name" value="PRE-MRNA-SPLICING FACTOR CWC22 HOMOLOG"/>
    <property type="match status" value="1"/>
</dbReference>
<protein>
    <recommendedName>
        <fullName evidence="5">MI domain-containing protein</fullName>
    </recommendedName>
</protein>
<name>A0A6V7JMI2_9HYME</name>
<keyword evidence="2" id="KW-0507">mRNA processing</keyword>
<dbReference type="PROSITE" id="PS51366">
    <property type="entry name" value="MI"/>
    <property type="match status" value="1"/>
</dbReference>
<sequence>MTYGLVAGKLCRMDRIYIPQFERKFRETYMQGREELIGMKELKNMAKFFACLLSTNSISWNILSCIVMNEEDLTSFRRIFTTFLFQELIQCMGPTGIYNKLENLPLRNALTGLFPRENSRDTKFAVNFFASIGLNILTENHRNF</sequence>
<evidence type="ECO:0000256" key="1">
    <source>
        <dbReference type="ARBA" id="ARBA00004123"/>
    </source>
</evidence>
<feature type="domain" description="MI" evidence="5">
    <location>
        <begin position="1"/>
        <end position="68"/>
    </location>
</feature>
<dbReference type="InterPro" id="IPR003891">
    <property type="entry name" value="Initiation_fac_eIF4g_MI"/>
</dbReference>
<dbReference type="PANTHER" id="PTHR18034">
    <property type="entry name" value="CELL CYCLE CONTROL PROTEIN CWF22-RELATED"/>
    <property type="match status" value="1"/>
</dbReference>
<evidence type="ECO:0000256" key="2">
    <source>
        <dbReference type="ARBA" id="ARBA00022664"/>
    </source>
</evidence>
<gene>
    <name evidence="6" type="ORF">BBRV_LOCUS54053</name>
</gene>
<evidence type="ECO:0000313" key="6">
    <source>
        <dbReference type="EMBL" id="CAD1552030.1"/>
    </source>
</evidence>
<evidence type="ECO:0000256" key="3">
    <source>
        <dbReference type="ARBA" id="ARBA00023187"/>
    </source>
</evidence>
<evidence type="ECO:0000256" key="4">
    <source>
        <dbReference type="ARBA" id="ARBA00023242"/>
    </source>
</evidence>
<keyword evidence="3" id="KW-0508">mRNA splicing</keyword>
<proteinExistence type="predicted"/>
<comment type="subcellular location">
    <subcellularLocation>
        <location evidence="1">Nucleus</location>
    </subcellularLocation>
</comment>
<organism evidence="6">
    <name type="scientific">Bracon brevicornis</name>
    <dbReference type="NCBI Taxonomy" id="1563983"/>
    <lineage>
        <taxon>Eukaryota</taxon>
        <taxon>Metazoa</taxon>
        <taxon>Ecdysozoa</taxon>
        <taxon>Arthropoda</taxon>
        <taxon>Hexapoda</taxon>
        <taxon>Insecta</taxon>
        <taxon>Pterygota</taxon>
        <taxon>Neoptera</taxon>
        <taxon>Endopterygota</taxon>
        <taxon>Hymenoptera</taxon>
        <taxon>Apocrita</taxon>
        <taxon>Ichneumonoidea</taxon>
        <taxon>Braconidae</taxon>
        <taxon>Braconinae</taxon>
        <taxon>Bracon</taxon>
    </lineage>
</organism>
<dbReference type="EMBL" id="CADCXW020000017">
    <property type="protein sequence ID" value="CAD1552030.1"/>
    <property type="molecule type" value="Genomic_DNA"/>
</dbReference>
<dbReference type="GO" id="GO:0071013">
    <property type="term" value="C:catalytic step 2 spliceosome"/>
    <property type="evidence" value="ECO:0007669"/>
    <property type="project" value="TreeGrafter"/>
</dbReference>
<dbReference type="AlphaFoldDB" id="A0A6V7JMI2"/>
<dbReference type="GO" id="GO:0000398">
    <property type="term" value="P:mRNA splicing, via spliceosome"/>
    <property type="evidence" value="ECO:0007669"/>
    <property type="project" value="TreeGrafter"/>
</dbReference>
<dbReference type="InterPro" id="IPR050781">
    <property type="entry name" value="CWC22_splicing_factor"/>
</dbReference>
<evidence type="ECO:0000259" key="5">
    <source>
        <dbReference type="PROSITE" id="PS51366"/>
    </source>
</evidence>
<dbReference type="GO" id="GO:0003723">
    <property type="term" value="F:RNA binding"/>
    <property type="evidence" value="ECO:0007669"/>
    <property type="project" value="TreeGrafter"/>
</dbReference>
<accession>A0A6V7JMI2</accession>